<dbReference type="KEGG" id="pfer:IRI77_05075"/>
<evidence type="ECO:0000256" key="5">
    <source>
        <dbReference type="ARBA" id="ARBA00022989"/>
    </source>
</evidence>
<feature type="transmembrane region" description="Helical" evidence="7">
    <location>
        <begin position="224"/>
        <end position="246"/>
    </location>
</feature>
<evidence type="ECO:0000256" key="7">
    <source>
        <dbReference type="SAM" id="Phobius"/>
    </source>
</evidence>
<evidence type="ECO:0000256" key="4">
    <source>
        <dbReference type="ARBA" id="ARBA00022692"/>
    </source>
</evidence>
<evidence type="ECO:0000313" key="8">
    <source>
        <dbReference type="EMBL" id="QOY89331.1"/>
    </source>
</evidence>
<feature type="transmembrane region" description="Helical" evidence="7">
    <location>
        <begin position="284"/>
        <end position="303"/>
    </location>
</feature>
<accession>A0A7S7SMB7</accession>
<name>A0A7S7SMB7_PALFE</name>
<feature type="transmembrane region" description="Helical" evidence="7">
    <location>
        <begin position="376"/>
        <end position="394"/>
    </location>
</feature>
<keyword evidence="3" id="KW-1003">Cell membrane</keyword>
<organism evidence="8 9">
    <name type="scientific">Paludibaculum fermentans</name>
    <dbReference type="NCBI Taxonomy" id="1473598"/>
    <lineage>
        <taxon>Bacteria</taxon>
        <taxon>Pseudomonadati</taxon>
        <taxon>Acidobacteriota</taxon>
        <taxon>Terriglobia</taxon>
        <taxon>Bryobacterales</taxon>
        <taxon>Bryobacteraceae</taxon>
        <taxon>Paludibaculum</taxon>
    </lineage>
</organism>
<protein>
    <submittedName>
        <fullName evidence="8">MFS transporter</fullName>
    </submittedName>
</protein>
<feature type="transmembrane region" description="Helical" evidence="7">
    <location>
        <begin position="14"/>
        <end position="31"/>
    </location>
</feature>
<evidence type="ECO:0000256" key="2">
    <source>
        <dbReference type="ARBA" id="ARBA00022448"/>
    </source>
</evidence>
<sequence length="405" mass="43143">MGSGTFRALGHRNFRLYAGGMTVSLAGTWMQQLAQSWLVYRLTHSEWMLGLTWFCANIPILLLSPITGLVADRYPRRRIVLYAQTAAMIQAVILAILTLTGHIQVWQVLSLAVVLGIASAFDIPGRQALFVHLVGKEDLVNAISLNSAVFNSARVIGPPIAGFVVAKLGEGTCFALNALSFLAVIFSLVAMDVVEPPPQGSSETPLERIAQGFRYAWGTKAIRVLLVTAGAASLAAAPASALAPVFAEEIFHRGAQGLGMLSGALGLGAILGTLSLAGRRGAKGLHWVILLSTLGMGGGFIAYSWSSSFPISLGIMTFLGTCIFRQNAANNTAIQTHVEDHFRGRVMGLYSMMVIGMLPVGSLLSGAMASAIGSRWTTTIGGFASLFAAAFVYFHRRTLQTWLDL</sequence>
<feature type="transmembrane region" description="Helical" evidence="7">
    <location>
        <begin position="79"/>
        <end position="99"/>
    </location>
</feature>
<feature type="transmembrane region" description="Helical" evidence="7">
    <location>
        <begin position="309"/>
        <end position="328"/>
    </location>
</feature>
<evidence type="ECO:0000256" key="1">
    <source>
        <dbReference type="ARBA" id="ARBA00004651"/>
    </source>
</evidence>
<dbReference type="GO" id="GO:0005886">
    <property type="term" value="C:plasma membrane"/>
    <property type="evidence" value="ECO:0007669"/>
    <property type="project" value="UniProtKB-SubCell"/>
</dbReference>
<dbReference type="CDD" id="cd06173">
    <property type="entry name" value="MFS_MefA_like"/>
    <property type="match status" value="1"/>
</dbReference>
<gene>
    <name evidence="8" type="ORF">IRI77_05075</name>
</gene>
<keyword evidence="6 7" id="KW-0472">Membrane</keyword>
<dbReference type="PANTHER" id="PTHR23513:SF11">
    <property type="entry name" value="STAPHYLOFERRIN A TRANSPORTER"/>
    <property type="match status" value="1"/>
</dbReference>
<dbReference type="PANTHER" id="PTHR23513">
    <property type="entry name" value="INTEGRAL MEMBRANE EFFLUX PROTEIN-RELATED"/>
    <property type="match status" value="1"/>
</dbReference>
<dbReference type="Gene3D" id="1.20.1250.20">
    <property type="entry name" value="MFS general substrate transporter like domains"/>
    <property type="match status" value="1"/>
</dbReference>
<evidence type="ECO:0000256" key="3">
    <source>
        <dbReference type="ARBA" id="ARBA00022475"/>
    </source>
</evidence>
<dbReference type="EMBL" id="CP063849">
    <property type="protein sequence ID" value="QOY89331.1"/>
    <property type="molecule type" value="Genomic_DNA"/>
</dbReference>
<proteinExistence type="predicted"/>
<dbReference type="InterPro" id="IPR036259">
    <property type="entry name" value="MFS_trans_sf"/>
</dbReference>
<evidence type="ECO:0000313" key="9">
    <source>
        <dbReference type="Proteomes" id="UP000593892"/>
    </source>
</evidence>
<dbReference type="InterPro" id="IPR010290">
    <property type="entry name" value="TM_effector"/>
</dbReference>
<keyword evidence="4 7" id="KW-0812">Transmembrane</keyword>
<dbReference type="SUPFAM" id="SSF103473">
    <property type="entry name" value="MFS general substrate transporter"/>
    <property type="match status" value="1"/>
</dbReference>
<feature type="transmembrane region" description="Helical" evidence="7">
    <location>
        <begin position="51"/>
        <end position="72"/>
    </location>
</feature>
<comment type="subcellular location">
    <subcellularLocation>
        <location evidence="1">Cell membrane</location>
        <topology evidence="1">Multi-pass membrane protein</topology>
    </subcellularLocation>
</comment>
<feature type="transmembrane region" description="Helical" evidence="7">
    <location>
        <begin position="349"/>
        <end position="370"/>
    </location>
</feature>
<feature type="transmembrane region" description="Helical" evidence="7">
    <location>
        <begin position="258"/>
        <end position="277"/>
    </location>
</feature>
<dbReference type="Proteomes" id="UP000593892">
    <property type="component" value="Chromosome"/>
</dbReference>
<dbReference type="AlphaFoldDB" id="A0A7S7SMB7"/>
<dbReference type="Pfam" id="PF05977">
    <property type="entry name" value="MFS_3"/>
    <property type="match status" value="1"/>
</dbReference>
<keyword evidence="5 7" id="KW-1133">Transmembrane helix</keyword>
<reference evidence="8 9" key="1">
    <citation type="submission" date="2020-10" db="EMBL/GenBank/DDBJ databases">
        <title>Complete genome sequence of Paludibaculum fermentans P105T, a facultatively anaerobic acidobacterium capable of dissimilatory Fe(III) reduction.</title>
        <authorList>
            <person name="Dedysh S.N."/>
            <person name="Beletsky A.V."/>
            <person name="Kulichevskaya I.S."/>
            <person name="Mardanov A.V."/>
            <person name="Ravin N.V."/>
        </authorList>
    </citation>
    <scope>NUCLEOTIDE SEQUENCE [LARGE SCALE GENOMIC DNA]</scope>
    <source>
        <strain evidence="8 9">P105</strain>
    </source>
</reference>
<evidence type="ECO:0000256" key="6">
    <source>
        <dbReference type="ARBA" id="ARBA00023136"/>
    </source>
</evidence>
<feature type="transmembrane region" description="Helical" evidence="7">
    <location>
        <begin position="105"/>
        <end position="123"/>
    </location>
</feature>
<dbReference type="RefSeq" id="WP_194450993.1">
    <property type="nucleotide sequence ID" value="NZ_CP063849.1"/>
</dbReference>
<keyword evidence="9" id="KW-1185">Reference proteome</keyword>
<keyword evidence="2" id="KW-0813">Transport</keyword>